<dbReference type="PRINTS" id="PR00420">
    <property type="entry name" value="RNGMNOXGNASE"/>
</dbReference>
<evidence type="ECO:0000313" key="4">
    <source>
        <dbReference type="EMBL" id="MBW7455976.1"/>
    </source>
</evidence>
<proteinExistence type="predicted"/>
<feature type="domain" description="FAD-binding" evidence="3">
    <location>
        <begin position="6"/>
        <end position="285"/>
    </location>
</feature>
<name>A0ABS7C517_9BACL</name>
<dbReference type="SUPFAM" id="SSF51905">
    <property type="entry name" value="FAD/NAD(P)-binding domain"/>
    <property type="match status" value="1"/>
</dbReference>
<dbReference type="Gene3D" id="3.30.9.10">
    <property type="entry name" value="D-Amino Acid Oxidase, subunit A, domain 2"/>
    <property type="match status" value="1"/>
</dbReference>
<dbReference type="EMBL" id="JAHZIK010000470">
    <property type="protein sequence ID" value="MBW7455976.1"/>
    <property type="molecule type" value="Genomic_DNA"/>
</dbReference>
<dbReference type="Gene3D" id="3.50.50.60">
    <property type="entry name" value="FAD/NAD(P)-binding domain"/>
    <property type="match status" value="1"/>
</dbReference>
<dbReference type="EC" id="1.14.13.2" evidence="4"/>
<keyword evidence="4" id="KW-0560">Oxidoreductase</keyword>
<dbReference type="Pfam" id="PF01494">
    <property type="entry name" value="FAD_binding_3"/>
    <property type="match status" value="1"/>
</dbReference>
<dbReference type="NCBIfam" id="NF006091">
    <property type="entry name" value="PRK08243.1"/>
    <property type="match status" value="1"/>
</dbReference>
<evidence type="ECO:0000313" key="5">
    <source>
        <dbReference type="Proteomes" id="UP001519887"/>
    </source>
</evidence>
<evidence type="ECO:0000256" key="2">
    <source>
        <dbReference type="ARBA" id="ARBA00022827"/>
    </source>
</evidence>
<dbReference type="Proteomes" id="UP001519887">
    <property type="component" value="Unassembled WGS sequence"/>
</dbReference>
<dbReference type="InterPro" id="IPR036188">
    <property type="entry name" value="FAD/NAD-bd_sf"/>
</dbReference>
<reference evidence="4 5" key="1">
    <citation type="submission" date="2021-07" db="EMBL/GenBank/DDBJ databases">
        <title>Paenibacillus radiodurans sp. nov., isolated from the southeastern edge of Tengger Desert.</title>
        <authorList>
            <person name="Zhang G."/>
        </authorList>
    </citation>
    <scope>NUCLEOTIDE SEQUENCE [LARGE SCALE GENOMIC DNA]</scope>
    <source>
        <strain evidence="4 5">CCM 7311</strain>
    </source>
</reference>
<gene>
    <name evidence="4" type="ORF">K0U00_18260</name>
</gene>
<keyword evidence="2" id="KW-0274">FAD</keyword>
<keyword evidence="5" id="KW-1185">Reference proteome</keyword>
<accession>A0ABS7C517</accession>
<dbReference type="InterPro" id="IPR002938">
    <property type="entry name" value="FAD-bd"/>
</dbReference>
<evidence type="ECO:0000259" key="3">
    <source>
        <dbReference type="Pfam" id="PF01494"/>
    </source>
</evidence>
<dbReference type="PANTHER" id="PTHR43004:SF3">
    <property type="entry name" value="P-HYDROXYBENZOATE HYDROXYLASE"/>
    <property type="match status" value="1"/>
</dbReference>
<sequence>EGLDLRGVPHTTCEFRHGGSQYIVPYGDLSGGAHVVYPQQFLVRDLLELFTSRGGKVLFSHPAVKMEGMEDNRAVVTCVVQDSSDSPLQLELECDFVAGCDGFHGLSRTSIPSTHVMTFTKQYGIGWLALLAEVPSSMKRIVYALHDSGFAGQMPRTPQVTRFYLECLPGDLESEWPDDRVWRELRKRMAIDGENDLITGPIIERRVLDMRSVVTEPMQYGNLFLAGDAAHIITPVGAKGMNLAIADAEVLARALIAHYRKRDGTLLREYSKTRLPHVWRVQEFSDWMLRLIHSTDGSNEQAFSERLRRARLERLCGSNAYANLFAESYVGR</sequence>
<dbReference type="SUPFAM" id="SSF54373">
    <property type="entry name" value="FAD-linked reductases, C-terminal domain"/>
    <property type="match status" value="1"/>
</dbReference>
<organism evidence="4 5">
    <name type="scientific">Paenibacillus sepulcri</name>
    <dbReference type="NCBI Taxonomy" id="359917"/>
    <lineage>
        <taxon>Bacteria</taxon>
        <taxon>Bacillati</taxon>
        <taxon>Bacillota</taxon>
        <taxon>Bacilli</taxon>
        <taxon>Bacillales</taxon>
        <taxon>Paenibacillaceae</taxon>
        <taxon>Paenibacillus</taxon>
    </lineage>
</organism>
<dbReference type="GO" id="GO:0018659">
    <property type="term" value="F:4-hydroxybenzoate 3-monooxygenase activity"/>
    <property type="evidence" value="ECO:0007669"/>
    <property type="project" value="UniProtKB-EC"/>
</dbReference>
<evidence type="ECO:0000256" key="1">
    <source>
        <dbReference type="ARBA" id="ARBA00022630"/>
    </source>
</evidence>
<dbReference type="InterPro" id="IPR050641">
    <property type="entry name" value="RIFMO-like"/>
</dbReference>
<comment type="caution">
    <text evidence="4">The sequence shown here is derived from an EMBL/GenBank/DDBJ whole genome shotgun (WGS) entry which is preliminary data.</text>
</comment>
<keyword evidence="1" id="KW-0285">Flavoprotein</keyword>
<protein>
    <submittedName>
        <fullName evidence="4">4-hydroxybenzoate 3-monooxygenase</fullName>
        <ecNumber evidence="4">1.14.13.2</ecNumber>
    </submittedName>
</protein>
<dbReference type="PANTHER" id="PTHR43004">
    <property type="entry name" value="TRK SYSTEM POTASSIUM UPTAKE PROTEIN"/>
    <property type="match status" value="1"/>
</dbReference>
<feature type="non-terminal residue" evidence="4">
    <location>
        <position position="1"/>
    </location>
</feature>